<sequence length="177" mass="19814">MPNPTGQCNVVTRIHNQAAHHRFFEFNAVERAFYYAVRLLAKLDRSCAPGKPIVAPDAIVWAVEKLKPSLVRPLRETGQTDELVGLLLHYRSLRAIAETLYIEKYLSYCEECGIPAEDGHQLTLEGALYALAEGKWECNDTAARDSISLVLHAAFERHQGDGTDRSPQQTFFCTAPL</sequence>
<organism evidence="1 2">
    <name type="scientific">Paraburkholderia aspalathi</name>
    <dbReference type="NCBI Taxonomy" id="1324617"/>
    <lineage>
        <taxon>Bacteria</taxon>
        <taxon>Pseudomonadati</taxon>
        <taxon>Pseudomonadota</taxon>
        <taxon>Betaproteobacteria</taxon>
        <taxon>Burkholderiales</taxon>
        <taxon>Burkholderiaceae</taxon>
        <taxon>Paraburkholderia</taxon>
    </lineage>
</organism>
<dbReference type="EMBL" id="FPBH01000052">
    <property type="protein sequence ID" value="SFU26318.1"/>
    <property type="molecule type" value="Genomic_DNA"/>
</dbReference>
<dbReference type="Proteomes" id="UP000198844">
    <property type="component" value="Unassembled WGS sequence"/>
</dbReference>
<protein>
    <submittedName>
        <fullName evidence="1">Uncharacterized protein</fullName>
    </submittedName>
</protein>
<proteinExistence type="predicted"/>
<gene>
    <name evidence="1" type="ORF">SAMN05192563_10528</name>
</gene>
<evidence type="ECO:0000313" key="2">
    <source>
        <dbReference type="Proteomes" id="UP000198844"/>
    </source>
</evidence>
<evidence type="ECO:0000313" key="1">
    <source>
        <dbReference type="EMBL" id="SFU26318.1"/>
    </source>
</evidence>
<name>A0A1I7EQV7_9BURK</name>
<accession>A0A1I7EQV7</accession>
<reference evidence="1 2" key="1">
    <citation type="submission" date="2016-10" db="EMBL/GenBank/DDBJ databases">
        <authorList>
            <person name="de Groot N.N."/>
        </authorList>
    </citation>
    <scope>NUCLEOTIDE SEQUENCE [LARGE SCALE GENOMIC DNA]</scope>
    <source>
        <strain evidence="1 2">LMG 27731</strain>
    </source>
</reference>
<dbReference type="AlphaFoldDB" id="A0A1I7EQV7"/>